<dbReference type="GO" id="GO:0005506">
    <property type="term" value="F:iron ion binding"/>
    <property type="evidence" value="ECO:0007669"/>
    <property type="project" value="InterPro"/>
</dbReference>
<comment type="similarity">
    <text evidence="2">Belongs to the cytochrome P450 family.</text>
</comment>
<comment type="cofactor">
    <cofactor evidence="1 8">
        <name>heme</name>
        <dbReference type="ChEBI" id="CHEBI:30413"/>
    </cofactor>
</comment>
<proteinExistence type="inferred from homology"/>
<dbReference type="PANTHER" id="PTHR48152:SF3">
    <property type="entry name" value="DUF946 FAMILY PROTEIN (DUF946)"/>
    <property type="match status" value="1"/>
</dbReference>
<organism evidence="9 10">
    <name type="scientific">Crotalaria pallida</name>
    <name type="common">Smooth rattlebox</name>
    <name type="synonym">Crotalaria striata</name>
    <dbReference type="NCBI Taxonomy" id="3830"/>
    <lineage>
        <taxon>Eukaryota</taxon>
        <taxon>Viridiplantae</taxon>
        <taxon>Streptophyta</taxon>
        <taxon>Embryophyta</taxon>
        <taxon>Tracheophyta</taxon>
        <taxon>Spermatophyta</taxon>
        <taxon>Magnoliopsida</taxon>
        <taxon>eudicotyledons</taxon>
        <taxon>Gunneridae</taxon>
        <taxon>Pentapetalae</taxon>
        <taxon>rosids</taxon>
        <taxon>fabids</taxon>
        <taxon>Fabales</taxon>
        <taxon>Fabaceae</taxon>
        <taxon>Papilionoideae</taxon>
        <taxon>50 kb inversion clade</taxon>
        <taxon>genistoids sensu lato</taxon>
        <taxon>core genistoids</taxon>
        <taxon>Crotalarieae</taxon>
        <taxon>Crotalaria</taxon>
    </lineage>
</organism>
<feature type="binding site" description="axial binding residue" evidence="8">
    <location>
        <position position="989"/>
    </location>
    <ligand>
        <name>heme</name>
        <dbReference type="ChEBI" id="CHEBI:30413"/>
    </ligand>
    <ligandPart>
        <name>Fe</name>
        <dbReference type="ChEBI" id="CHEBI:18248"/>
    </ligandPart>
</feature>
<dbReference type="InterPro" id="IPR001128">
    <property type="entry name" value="Cyt_P450"/>
</dbReference>
<keyword evidence="6 8" id="KW-0408">Iron</keyword>
<evidence type="ECO:0000256" key="8">
    <source>
        <dbReference type="PIRSR" id="PIRSR602401-1"/>
    </source>
</evidence>
<name>A0AAN9DYY3_CROPI</name>
<protein>
    <recommendedName>
        <fullName evidence="11">Cytochrome P450</fullName>
    </recommendedName>
</protein>
<evidence type="ECO:0000256" key="1">
    <source>
        <dbReference type="ARBA" id="ARBA00001971"/>
    </source>
</evidence>
<dbReference type="GO" id="GO:0016705">
    <property type="term" value="F:oxidoreductase activity, acting on paired donors, with incorporation or reduction of molecular oxygen"/>
    <property type="evidence" value="ECO:0007669"/>
    <property type="project" value="InterPro"/>
</dbReference>
<dbReference type="Gene3D" id="1.10.630.10">
    <property type="entry name" value="Cytochrome P450"/>
    <property type="match status" value="1"/>
</dbReference>
<dbReference type="InterPro" id="IPR036396">
    <property type="entry name" value="Cyt_P450_sf"/>
</dbReference>
<gene>
    <name evidence="9" type="ORF">RIF29_38244</name>
</gene>
<keyword evidence="4 8" id="KW-0479">Metal-binding</keyword>
<dbReference type="Pfam" id="PF06101">
    <property type="entry name" value="Vps62"/>
    <property type="match status" value="1"/>
</dbReference>
<dbReference type="GO" id="GO:0020037">
    <property type="term" value="F:heme binding"/>
    <property type="evidence" value="ECO:0007669"/>
    <property type="project" value="InterPro"/>
</dbReference>
<evidence type="ECO:0008006" key="11">
    <source>
        <dbReference type="Google" id="ProtNLM"/>
    </source>
</evidence>
<dbReference type="PRINTS" id="PR00463">
    <property type="entry name" value="EP450I"/>
</dbReference>
<dbReference type="GO" id="GO:0004497">
    <property type="term" value="F:monooxygenase activity"/>
    <property type="evidence" value="ECO:0007669"/>
    <property type="project" value="UniProtKB-KW"/>
</dbReference>
<evidence type="ECO:0000256" key="4">
    <source>
        <dbReference type="ARBA" id="ARBA00022723"/>
    </source>
</evidence>
<dbReference type="PRINTS" id="PR00385">
    <property type="entry name" value="P450"/>
</dbReference>
<dbReference type="SUPFAM" id="SSF48264">
    <property type="entry name" value="Cytochrome P450"/>
    <property type="match status" value="1"/>
</dbReference>
<dbReference type="PROSITE" id="PS00086">
    <property type="entry name" value="CYTOCHROME_P450"/>
    <property type="match status" value="1"/>
</dbReference>
<evidence type="ECO:0000256" key="7">
    <source>
        <dbReference type="ARBA" id="ARBA00023033"/>
    </source>
</evidence>
<evidence type="ECO:0000256" key="2">
    <source>
        <dbReference type="ARBA" id="ARBA00010617"/>
    </source>
</evidence>
<dbReference type="InterPro" id="IPR017972">
    <property type="entry name" value="Cyt_P450_CS"/>
</dbReference>
<reference evidence="9 10" key="1">
    <citation type="submission" date="2024-01" db="EMBL/GenBank/DDBJ databases">
        <title>The genomes of 5 underutilized Papilionoideae crops provide insights into root nodulation and disease resistanc.</title>
        <authorList>
            <person name="Yuan L."/>
        </authorList>
    </citation>
    <scope>NUCLEOTIDE SEQUENCE [LARGE SCALE GENOMIC DNA]</scope>
    <source>
        <strain evidence="9">ZHUSHIDOU_FW_LH</strain>
        <tissue evidence="9">Leaf</tissue>
    </source>
</reference>
<dbReference type="PANTHER" id="PTHR48152">
    <property type="entry name" value="F1C9.34 PROTEIN"/>
    <property type="match status" value="1"/>
</dbReference>
<keyword evidence="10" id="KW-1185">Reference proteome</keyword>
<sequence length="1048" mass="117778">MGSNLPNCSCAENLFNKNQALPIETIFKLPAETPVFPPGEGDGFASRIIDLGGLQVSQISIFNKVWATYEGGSDNVGATVFEPLEIPLGFFMLGSYIQPNNKPLFGWVLVAKDVSLSITNGTLKQPVDYKLVWNSSFEKIKQDSPAYVWLPTAPDGYKAVGHVVTTTPDKPSVDKIRCVRADLTDQCEAYSWIWGPGKDSKLSSFNFFDARPSNRGTLARGVRVGTFVAQIGGSTTSPVSISCLKNTNAKSTTSMPNLQQIEAIVQAYSPSMYLHPDDEYLRKVRFYREYLTSSVNWYVSNGVLLYTKGEESKPVPIAPNGTNLPQGGTKDGAYWLDLPADPAEKERVKKGDLPSSKSYIHVKPMLGGTFTDIVMWIFYPFNGNARAKVGKYTIPLGVIGEHVGDWEHVALRVSNFNGILWEMYFSQHSKGTWYDATQLEFQSGNKPVVYSSFHGHATYPHAGLNPQGTEVIGLRNDTAKSEKVVDLGSYELVSAEYLGAAVIEPPWLNYFRQWGPTIDYNIDDELRKVEKILPDNAKVLLETIIKALPTSKPFHYLLSFLPLSLCVLLRLVKRSSFHNSTSNLPPGPWKLPLIGNLHQLAGSKNHHCLQDLAAKYGPIMHLKLGEEPNIIVITSAEIAHEIMKTHDINFSNRPEGLFFKIYAYNSTDIESCSYGDYWRQLKKICTIELLSTKRVQLFRSIREDEVSKLVKTIIASEGSVVNLSEMISSVLYGIPARAAFREKNRNHQTLVSTIKESIQLEEDLWLAELHPSMRVLQMMSRAKAKIEQLHIEADIILQDILDDHRNRNRSDCEIADNLLDVLLKFRKDEDSDPPLTDDNIKAIIQEMFAAGGDTTSNVVAWGMSEMIKNPKVMEQARVEVRRVYASKGYVDESELHQLIYLKSVIKETLRLHPPAPTLLPRENRESCSINGYEIPAKSKVLINVWAIGRDPKYWPEAESFKPERFLNSPIDYRGTNFEFIPFGAGRRICPGITFATFNMELLLAHLLYHFDWKLPNGMKIEELDMTETAGVSVKRKYDLCLIPIARMS</sequence>
<dbReference type="FunFam" id="1.10.630.10:FF:000043">
    <property type="entry name" value="Cytochrome P450 99A2"/>
    <property type="match status" value="1"/>
</dbReference>
<evidence type="ECO:0000256" key="6">
    <source>
        <dbReference type="ARBA" id="ARBA00023004"/>
    </source>
</evidence>
<evidence type="ECO:0000256" key="5">
    <source>
        <dbReference type="ARBA" id="ARBA00023002"/>
    </source>
</evidence>
<accession>A0AAN9DYY3</accession>
<dbReference type="CDD" id="cd11072">
    <property type="entry name" value="CYP71-like"/>
    <property type="match status" value="1"/>
</dbReference>
<evidence type="ECO:0000256" key="3">
    <source>
        <dbReference type="ARBA" id="ARBA00022617"/>
    </source>
</evidence>
<keyword evidence="3 8" id="KW-0349">Heme</keyword>
<keyword evidence="7" id="KW-0503">Monooxygenase</keyword>
<dbReference type="EMBL" id="JAYWIO010000008">
    <property type="protein sequence ID" value="KAK7243448.1"/>
    <property type="molecule type" value="Genomic_DNA"/>
</dbReference>
<evidence type="ECO:0000313" key="10">
    <source>
        <dbReference type="Proteomes" id="UP001372338"/>
    </source>
</evidence>
<dbReference type="AlphaFoldDB" id="A0AAN9DYY3"/>
<evidence type="ECO:0000313" key="9">
    <source>
        <dbReference type="EMBL" id="KAK7243448.1"/>
    </source>
</evidence>
<dbReference type="Proteomes" id="UP001372338">
    <property type="component" value="Unassembled WGS sequence"/>
</dbReference>
<keyword evidence="5" id="KW-0560">Oxidoreductase</keyword>
<dbReference type="InterPro" id="IPR002401">
    <property type="entry name" value="Cyt_P450_E_grp-I"/>
</dbReference>
<comment type="caution">
    <text evidence="9">The sequence shown here is derived from an EMBL/GenBank/DDBJ whole genome shotgun (WGS) entry which is preliminary data.</text>
</comment>
<dbReference type="InterPro" id="IPR009291">
    <property type="entry name" value="Vps62"/>
</dbReference>
<dbReference type="Pfam" id="PF00067">
    <property type="entry name" value="p450"/>
    <property type="match status" value="1"/>
</dbReference>